<evidence type="ECO:0000256" key="1">
    <source>
        <dbReference type="ARBA" id="ARBA00022485"/>
    </source>
</evidence>
<dbReference type="AlphaFoldDB" id="A0A7U9XUQ7"/>
<dbReference type="GO" id="GO:0019288">
    <property type="term" value="P:isopentenyl diphosphate biosynthetic process, methylerythritol 4-phosphate pathway"/>
    <property type="evidence" value="ECO:0007669"/>
    <property type="project" value="UniProtKB-UniRule"/>
</dbReference>
<feature type="binding site" evidence="7">
    <location>
        <position position="295"/>
    </location>
    <ligand>
        <name>[4Fe-4S] cluster</name>
        <dbReference type="ChEBI" id="CHEBI:49883"/>
    </ligand>
</feature>
<feature type="domain" description="IspG TIM-barrel" evidence="8">
    <location>
        <begin position="7"/>
        <end position="241"/>
    </location>
</feature>
<evidence type="ECO:0000256" key="2">
    <source>
        <dbReference type="ARBA" id="ARBA00022723"/>
    </source>
</evidence>
<dbReference type="InterPro" id="IPR058578">
    <property type="entry name" value="IspG_TIM"/>
</dbReference>
<dbReference type="SUPFAM" id="SSF56014">
    <property type="entry name" value="Nitrite and sulphite reductase 4Fe-4S domain-like"/>
    <property type="match status" value="1"/>
</dbReference>
<accession>A0A7U9XUQ7</accession>
<feature type="domain" description="IspG C-terminal" evidence="9">
    <location>
        <begin position="256"/>
        <end position="343"/>
    </location>
</feature>
<reference evidence="10" key="1">
    <citation type="submission" date="2021-01" db="EMBL/GenBank/DDBJ databases">
        <title>Draft genome sequence of Acholeplasmataceae bacterium strain Mahy22.</title>
        <authorList>
            <person name="Watanabe M."/>
            <person name="Kojima H."/>
            <person name="Fukui M."/>
        </authorList>
    </citation>
    <scope>NUCLEOTIDE SEQUENCE</scope>
    <source>
        <strain evidence="10">Mahy22</strain>
    </source>
</reference>
<feature type="binding site" evidence="7">
    <location>
        <position position="302"/>
    </location>
    <ligand>
        <name>[4Fe-4S] cluster</name>
        <dbReference type="ChEBI" id="CHEBI:49883"/>
    </ligand>
</feature>
<dbReference type="Gene3D" id="3.30.413.10">
    <property type="entry name" value="Sulfite Reductase Hemoprotein, domain 1"/>
    <property type="match status" value="1"/>
</dbReference>
<comment type="catalytic activity">
    <reaction evidence="7">
        <text>(2E)-4-hydroxy-3-methylbut-2-enyl diphosphate + oxidized [flavodoxin] + H2O + 2 H(+) = 2-C-methyl-D-erythritol 2,4-cyclic diphosphate + reduced [flavodoxin]</text>
        <dbReference type="Rhea" id="RHEA:43604"/>
        <dbReference type="Rhea" id="RHEA-COMP:10622"/>
        <dbReference type="Rhea" id="RHEA-COMP:10623"/>
        <dbReference type="ChEBI" id="CHEBI:15377"/>
        <dbReference type="ChEBI" id="CHEBI:15378"/>
        <dbReference type="ChEBI" id="CHEBI:57618"/>
        <dbReference type="ChEBI" id="CHEBI:58210"/>
        <dbReference type="ChEBI" id="CHEBI:58483"/>
        <dbReference type="ChEBI" id="CHEBI:128753"/>
        <dbReference type="EC" id="1.17.7.3"/>
    </reaction>
</comment>
<evidence type="ECO:0000313" key="11">
    <source>
        <dbReference type="Proteomes" id="UP000620133"/>
    </source>
</evidence>
<evidence type="ECO:0000256" key="5">
    <source>
        <dbReference type="ARBA" id="ARBA00023014"/>
    </source>
</evidence>
<sequence>MLQREQTHPIKIGSYTMGGNNKVYIQSMTNTYTKDVEATVKQIKMLEKAGCEIIRVAVLDLVDAKAIKEIKKQISIPLVADIHFDYRLALASIENGADKIRLNPGNILKREHVELVVNACKEKHIPIRIGVNSGSLPGRAEPTPELMVEVAKSHVDILESMDFHDIALSLKATDMNLMIETYRLAAKTFNYPLHLGVTEAGTAFSGGIKSAMGIGILLHEGIGNTIRVSLTDNPILEIQAAKEILKNLGLKDKVPNLISCPTCGRIQYDMIDIAKKIEKYLLQINKTINVAIMGCAVNGPGEAKHADIGVAGGKGEAILFRKGKIIKKIKESEVYDELIKEIDQFDDSIYDK</sequence>
<proteinExistence type="inferred from homology"/>
<comment type="function">
    <text evidence="7">Converts 2C-methyl-D-erythritol 2,4-cyclodiphosphate (ME-2,4cPP) into 1-hydroxy-2-methyl-2-(E)-butenyl 4-diphosphate.</text>
</comment>
<dbReference type="GO" id="GO:0016114">
    <property type="term" value="P:terpenoid biosynthetic process"/>
    <property type="evidence" value="ECO:0007669"/>
    <property type="project" value="InterPro"/>
</dbReference>
<dbReference type="GO" id="GO:0141197">
    <property type="term" value="F:4-hydroxy-3-methylbut-2-enyl-diphosphate synthase activity (flavodoxin)"/>
    <property type="evidence" value="ECO:0007669"/>
    <property type="project" value="UniProtKB-EC"/>
</dbReference>
<dbReference type="InterPro" id="IPR004588">
    <property type="entry name" value="IspG_bac-typ"/>
</dbReference>
<dbReference type="NCBIfam" id="TIGR00612">
    <property type="entry name" value="ispG_gcpE"/>
    <property type="match status" value="1"/>
</dbReference>
<evidence type="ECO:0000259" key="9">
    <source>
        <dbReference type="Pfam" id="PF26540"/>
    </source>
</evidence>
<dbReference type="KEGG" id="manr:MPAN_007110"/>
<dbReference type="EMBL" id="AP024412">
    <property type="protein sequence ID" value="BCR35818.1"/>
    <property type="molecule type" value="Genomic_DNA"/>
</dbReference>
<keyword evidence="6 7" id="KW-0414">Isoprene biosynthesis</keyword>
<keyword evidence="5 7" id="KW-0411">Iron-sulfur</keyword>
<dbReference type="FunFam" id="3.20.20.20:FF:000001">
    <property type="entry name" value="4-hydroxy-3-methylbut-2-en-1-yl diphosphate synthase (flavodoxin)"/>
    <property type="match status" value="1"/>
</dbReference>
<dbReference type="UniPathway" id="UPA00056">
    <property type="reaction ID" value="UER00096"/>
</dbReference>
<dbReference type="Proteomes" id="UP000620133">
    <property type="component" value="Chromosome"/>
</dbReference>
<dbReference type="Pfam" id="PF26540">
    <property type="entry name" value="GcpE_C"/>
    <property type="match status" value="1"/>
</dbReference>
<dbReference type="NCBIfam" id="NF001540">
    <property type="entry name" value="PRK00366.1"/>
    <property type="match status" value="1"/>
</dbReference>
<dbReference type="PIRSF" id="PIRSF004640">
    <property type="entry name" value="IspG"/>
    <property type="match status" value="1"/>
</dbReference>
<dbReference type="InterPro" id="IPR011005">
    <property type="entry name" value="Dihydropteroate_synth-like_sf"/>
</dbReference>
<dbReference type="GO" id="GO:0046429">
    <property type="term" value="F:4-hydroxy-3-methylbut-2-en-1-yl diphosphate synthase activity (ferredoxin)"/>
    <property type="evidence" value="ECO:0007669"/>
    <property type="project" value="UniProtKB-UniRule"/>
</dbReference>
<organism evidence="10 11">
    <name type="scientific">Mariniplasma anaerobium</name>
    <dbReference type="NCBI Taxonomy" id="2735436"/>
    <lineage>
        <taxon>Bacteria</taxon>
        <taxon>Bacillati</taxon>
        <taxon>Mycoplasmatota</taxon>
        <taxon>Mollicutes</taxon>
        <taxon>Acholeplasmatales</taxon>
        <taxon>Acholeplasmataceae</taxon>
        <taxon>Mariniplasma</taxon>
    </lineage>
</organism>
<evidence type="ECO:0000256" key="6">
    <source>
        <dbReference type="ARBA" id="ARBA00023229"/>
    </source>
</evidence>
<dbReference type="InterPro" id="IPR058579">
    <property type="entry name" value="IspG_C"/>
</dbReference>
<keyword evidence="4 7" id="KW-0408">Iron</keyword>
<dbReference type="InterPro" id="IPR045854">
    <property type="entry name" value="NO2/SO3_Rdtase_4Fe4S_sf"/>
</dbReference>
<feature type="binding site" evidence="7">
    <location>
        <position position="263"/>
    </location>
    <ligand>
        <name>[4Fe-4S] cluster</name>
        <dbReference type="ChEBI" id="CHEBI:49883"/>
    </ligand>
</feature>
<evidence type="ECO:0000256" key="7">
    <source>
        <dbReference type="HAMAP-Rule" id="MF_00159"/>
    </source>
</evidence>
<comment type="pathway">
    <text evidence="7">Isoprenoid biosynthesis; isopentenyl diphosphate biosynthesis via DXP pathway; isopentenyl diphosphate from 1-deoxy-D-xylulose 5-phosphate: step 5/6.</text>
</comment>
<dbReference type="HAMAP" id="MF_00159">
    <property type="entry name" value="IspG"/>
    <property type="match status" value="1"/>
</dbReference>
<evidence type="ECO:0000256" key="4">
    <source>
        <dbReference type="ARBA" id="ARBA00023004"/>
    </source>
</evidence>
<comment type="similarity">
    <text evidence="7">Belongs to the IspG family.</text>
</comment>
<dbReference type="SUPFAM" id="SSF51717">
    <property type="entry name" value="Dihydropteroate synthetase-like"/>
    <property type="match status" value="1"/>
</dbReference>
<dbReference type="EC" id="1.17.7.3" evidence="7"/>
<dbReference type="RefSeq" id="WP_176238652.1">
    <property type="nucleotide sequence ID" value="NZ_AP024412.1"/>
</dbReference>
<dbReference type="PANTHER" id="PTHR30454">
    <property type="entry name" value="4-HYDROXY-3-METHYLBUT-2-EN-1-YL DIPHOSPHATE SYNTHASE"/>
    <property type="match status" value="1"/>
</dbReference>
<keyword evidence="3 7" id="KW-0560">Oxidoreductase</keyword>
<dbReference type="InterPro" id="IPR016425">
    <property type="entry name" value="IspG_bac"/>
</dbReference>
<protein>
    <recommendedName>
        <fullName evidence="7">4-hydroxy-3-methylbut-2-en-1-yl diphosphate synthase (flavodoxin)</fullName>
        <ecNumber evidence="7">1.17.7.3</ecNumber>
    </recommendedName>
    <alternativeName>
        <fullName evidence="7">1-hydroxy-2-methyl-2-(E)-butenyl 4-diphosphate synthase</fullName>
    </alternativeName>
</protein>
<dbReference type="Gene3D" id="3.20.20.20">
    <property type="entry name" value="Dihydropteroate synthase-like"/>
    <property type="match status" value="1"/>
</dbReference>
<dbReference type="Pfam" id="PF04551">
    <property type="entry name" value="GcpE"/>
    <property type="match status" value="1"/>
</dbReference>
<dbReference type="GO" id="GO:0051539">
    <property type="term" value="F:4 iron, 4 sulfur cluster binding"/>
    <property type="evidence" value="ECO:0007669"/>
    <property type="project" value="UniProtKB-UniRule"/>
</dbReference>
<keyword evidence="11" id="KW-1185">Reference proteome</keyword>
<evidence type="ECO:0000313" key="10">
    <source>
        <dbReference type="EMBL" id="BCR35818.1"/>
    </source>
</evidence>
<name>A0A7U9XUQ7_9MOLU</name>
<dbReference type="GO" id="GO:0005506">
    <property type="term" value="F:iron ion binding"/>
    <property type="evidence" value="ECO:0007669"/>
    <property type="project" value="InterPro"/>
</dbReference>
<evidence type="ECO:0000256" key="3">
    <source>
        <dbReference type="ARBA" id="ARBA00023002"/>
    </source>
</evidence>
<feature type="binding site" evidence="7">
    <location>
        <position position="260"/>
    </location>
    <ligand>
        <name>[4Fe-4S] cluster</name>
        <dbReference type="ChEBI" id="CHEBI:49883"/>
    </ligand>
</feature>
<keyword evidence="1 7" id="KW-0004">4Fe-4S</keyword>
<comment type="cofactor">
    <cofactor evidence="7">
        <name>[4Fe-4S] cluster</name>
        <dbReference type="ChEBI" id="CHEBI:49883"/>
    </cofactor>
    <text evidence="7">Binds 1 [4Fe-4S] cluster.</text>
</comment>
<dbReference type="PANTHER" id="PTHR30454:SF0">
    <property type="entry name" value="4-HYDROXY-3-METHYLBUT-2-EN-1-YL DIPHOSPHATE SYNTHASE (FERREDOXIN), CHLOROPLASTIC"/>
    <property type="match status" value="1"/>
</dbReference>
<evidence type="ECO:0000259" key="8">
    <source>
        <dbReference type="Pfam" id="PF04551"/>
    </source>
</evidence>
<gene>
    <name evidence="7 10" type="primary">ispG</name>
    <name evidence="10" type="ORF">MPAN_007110</name>
</gene>
<keyword evidence="2 7" id="KW-0479">Metal-binding</keyword>